<keyword evidence="2" id="KW-1185">Reference proteome</keyword>
<dbReference type="Pfam" id="PF11322">
    <property type="entry name" value="DUF3124"/>
    <property type="match status" value="1"/>
</dbReference>
<organism evidence="1 2">
    <name type="scientific">Algoriphagus formosus</name>
    <dbReference type="NCBI Taxonomy" id="2007308"/>
    <lineage>
        <taxon>Bacteria</taxon>
        <taxon>Pseudomonadati</taxon>
        <taxon>Bacteroidota</taxon>
        <taxon>Cytophagia</taxon>
        <taxon>Cytophagales</taxon>
        <taxon>Cyclobacteriaceae</taxon>
        <taxon>Algoriphagus</taxon>
    </lineage>
</organism>
<dbReference type="AlphaFoldDB" id="A0A4R5V7D0"/>
<dbReference type="RefSeq" id="WP_133389990.1">
    <property type="nucleotide sequence ID" value="NZ_SMUW01000028.1"/>
</dbReference>
<dbReference type="Proteomes" id="UP000295438">
    <property type="component" value="Unassembled WGS sequence"/>
</dbReference>
<sequence>MKTLLKMIWQSRVSGLALGILSILFLQSCLEKNHNLNKVGEDKFEALEVDNVPDNLTLKDTTYVPIYSDIYSESKDTRFNLTATLSLRNTSFKHSIYVSNVDYYNSAGEKTKSFLNKAILLKPMQSVEYVIEEDDTSGGTGANFIIIWGSESDKVEPIFEGIMISTHGQQGISFSTKGTSISNK</sequence>
<proteinExistence type="predicted"/>
<evidence type="ECO:0000313" key="1">
    <source>
        <dbReference type="EMBL" id="TDK47920.1"/>
    </source>
</evidence>
<accession>A0A4R5V7D0</accession>
<dbReference type="InterPro" id="IPR021471">
    <property type="entry name" value="DUF3124"/>
</dbReference>
<reference evidence="1 2" key="1">
    <citation type="submission" date="2019-03" db="EMBL/GenBank/DDBJ databases">
        <title>Algoriphagus aquimaris sp. nov., isolated form marine sediment in Pohang, Korea.</title>
        <authorList>
            <person name="Kim J."/>
            <person name="Yoon S.-H."/>
            <person name="Lee S.-S."/>
        </authorList>
    </citation>
    <scope>NUCLEOTIDE SEQUENCE [LARGE SCALE GENOMIC DNA]</scope>
    <source>
        <strain evidence="1 2">F21</strain>
    </source>
</reference>
<dbReference type="EMBL" id="SMUW01000028">
    <property type="protein sequence ID" value="TDK47920.1"/>
    <property type="molecule type" value="Genomic_DNA"/>
</dbReference>
<dbReference type="PROSITE" id="PS51257">
    <property type="entry name" value="PROKAR_LIPOPROTEIN"/>
    <property type="match status" value="1"/>
</dbReference>
<evidence type="ECO:0000313" key="2">
    <source>
        <dbReference type="Proteomes" id="UP000295438"/>
    </source>
</evidence>
<gene>
    <name evidence="1" type="ORF">E1898_04400</name>
</gene>
<name>A0A4R5V7D0_9BACT</name>
<protein>
    <submittedName>
        <fullName evidence="1">DUF3124 domain-containing protein</fullName>
    </submittedName>
</protein>
<comment type="caution">
    <text evidence="1">The sequence shown here is derived from an EMBL/GenBank/DDBJ whole genome shotgun (WGS) entry which is preliminary data.</text>
</comment>